<dbReference type="InterPro" id="IPR051397">
    <property type="entry name" value="Zn-ADH-like_protein"/>
</dbReference>
<comment type="caution">
    <text evidence="3">The sequence shown here is derived from an EMBL/GenBank/DDBJ whole genome shotgun (WGS) entry which is preliminary data.</text>
</comment>
<dbReference type="PANTHER" id="PTHR43677:SF4">
    <property type="entry name" value="QUINONE OXIDOREDUCTASE-LIKE PROTEIN 2"/>
    <property type="match status" value="1"/>
</dbReference>
<evidence type="ECO:0008006" key="5">
    <source>
        <dbReference type="Google" id="ProtNLM"/>
    </source>
</evidence>
<dbReference type="AlphaFoldDB" id="A0A420Y5L0"/>
<dbReference type="InterPro" id="IPR011032">
    <property type="entry name" value="GroES-like_sf"/>
</dbReference>
<evidence type="ECO:0000259" key="1">
    <source>
        <dbReference type="Pfam" id="PF00107"/>
    </source>
</evidence>
<dbReference type="SUPFAM" id="SSF51735">
    <property type="entry name" value="NAD(P)-binding Rossmann-fold domains"/>
    <property type="match status" value="1"/>
</dbReference>
<gene>
    <name evidence="3" type="ORF">DL546_004453</name>
</gene>
<evidence type="ECO:0000259" key="2">
    <source>
        <dbReference type="Pfam" id="PF08240"/>
    </source>
</evidence>
<dbReference type="InterPro" id="IPR013154">
    <property type="entry name" value="ADH-like_N"/>
</dbReference>
<protein>
    <recommendedName>
        <fullName evidence="5">Alcohol dehydrogenase-like C-terminal domain-containing protein</fullName>
    </recommendedName>
</protein>
<sequence length="370" mass="39079">MSQPIPTTMKAVILPSAGERLTLRTVPVPTVVPGSALIKVLSTAVDGHGPALLSGKIFTFPDNFTPGCRTVGRVAATGPDTTSLTHGQLVMIEPFFRGRDDPNVQILWGAFDGPSPASKKFMAQNWALGGYAEYTLAPLENVHVLDEEVLCGQLGYSVHDLLQLSVQLVAYGGLRSIGLQAGETVIVAPATGSFSGAAVHVAVAMGAKVIAMGRKKEVLEEFQRVHGESRVKIVVPTGDVEADTAALKKFGEVDAYIDISPAQASTSTHIRSCFLAVKPYGRVSLMGVVTNDLAVPYSYLVWNSLTVKGLYMYERADVTGLIKLAESGVLKLGEGAAMTVLGTFGLEDIEKALELAASDTRAGRVVAITP</sequence>
<dbReference type="Gene3D" id="3.40.50.720">
    <property type="entry name" value="NAD(P)-binding Rossmann-like Domain"/>
    <property type="match status" value="1"/>
</dbReference>
<evidence type="ECO:0000313" key="4">
    <source>
        <dbReference type="Proteomes" id="UP000275385"/>
    </source>
</evidence>
<feature type="domain" description="Alcohol dehydrogenase-like C-terminal" evidence="1">
    <location>
        <begin position="197"/>
        <end position="326"/>
    </location>
</feature>
<feature type="domain" description="Alcohol dehydrogenase-like N-terminal" evidence="2">
    <location>
        <begin position="33"/>
        <end position="145"/>
    </location>
</feature>
<dbReference type="EMBL" id="QVQW01000046">
    <property type="protein sequence ID" value="RKU43175.1"/>
    <property type="molecule type" value="Genomic_DNA"/>
</dbReference>
<organism evidence="3 4">
    <name type="scientific">Coniochaeta pulveracea</name>
    <dbReference type="NCBI Taxonomy" id="177199"/>
    <lineage>
        <taxon>Eukaryota</taxon>
        <taxon>Fungi</taxon>
        <taxon>Dikarya</taxon>
        <taxon>Ascomycota</taxon>
        <taxon>Pezizomycotina</taxon>
        <taxon>Sordariomycetes</taxon>
        <taxon>Sordariomycetidae</taxon>
        <taxon>Coniochaetales</taxon>
        <taxon>Coniochaetaceae</taxon>
        <taxon>Coniochaeta</taxon>
    </lineage>
</organism>
<dbReference type="STRING" id="177199.A0A420Y5L0"/>
<dbReference type="Pfam" id="PF08240">
    <property type="entry name" value="ADH_N"/>
    <property type="match status" value="1"/>
</dbReference>
<dbReference type="SUPFAM" id="SSF50129">
    <property type="entry name" value="GroES-like"/>
    <property type="match status" value="1"/>
</dbReference>
<name>A0A420Y5L0_9PEZI</name>
<dbReference type="GO" id="GO:0005739">
    <property type="term" value="C:mitochondrion"/>
    <property type="evidence" value="ECO:0007669"/>
    <property type="project" value="TreeGrafter"/>
</dbReference>
<proteinExistence type="predicted"/>
<dbReference type="GO" id="GO:0016491">
    <property type="term" value="F:oxidoreductase activity"/>
    <property type="evidence" value="ECO:0007669"/>
    <property type="project" value="TreeGrafter"/>
</dbReference>
<keyword evidence="4" id="KW-1185">Reference proteome</keyword>
<reference evidence="3 4" key="1">
    <citation type="submission" date="2018-08" db="EMBL/GenBank/DDBJ databases">
        <title>Draft genome of the lignicolous fungus Coniochaeta pulveracea.</title>
        <authorList>
            <person name="Borstlap C.J."/>
            <person name="De Witt R.N."/>
            <person name="Botha A."/>
            <person name="Volschenk H."/>
        </authorList>
    </citation>
    <scope>NUCLEOTIDE SEQUENCE [LARGE SCALE GENOMIC DNA]</scope>
    <source>
        <strain evidence="3 4">CAB683</strain>
    </source>
</reference>
<dbReference type="InterPro" id="IPR036291">
    <property type="entry name" value="NAD(P)-bd_dom_sf"/>
</dbReference>
<dbReference type="PANTHER" id="PTHR43677">
    <property type="entry name" value="SHORT-CHAIN DEHYDROGENASE/REDUCTASE"/>
    <property type="match status" value="1"/>
</dbReference>
<evidence type="ECO:0000313" key="3">
    <source>
        <dbReference type="EMBL" id="RKU43175.1"/>
    </source>
</evidence>
<dbReference type="OrthoDB" id="5407715at2759"/>
<dbReference type="Gene3D" id="3.90.180.10">
    <property type="entry name" value="Medium-chain alcohol dehydrogenases, catalytic domain"/>
    <property type="match status" value="1"/>
</dbReference>
<dbReference type="Pfam" id="PF00107">
    <property type="entry name" value="ADH_zinc_N"/>
    <property type="match status" value="1"/>
</dbReference>
<dbReference type="Proteomes" id="UP000275385">
    <property type="component" value="Unassembled WGS sequence"/>
</dbReference>
<accession>A0A420Y5L0</accession>
<dbReference type="InterPro" id="IPR013149">
    <property type="entry name" value="ADH-like_C"/>
</dbReference>